<dbReference type="OrthoDB" id="9783076at2"/>
<dbReference type="PROSITE" id="PS50113">
    <property type="entry name" value="PAC"/>
    <property type="match status" value="1"/>
</dbReference>
<reference evidence="10" key="1">
    <citation type="submission" date="2016-10" db="EMBL/GenBank/DDBJ databases">
        <authorList>
            <person name="Varghese N."/>
            <person name="Submissions S."/>
        </authorList>
    </citation>
    <scope>NUCLEOTIDE SEQUENCE [LARGE SCALE GENOMIC DNA]</scope>
    <source>
        <strain evidence="10">DSM 5918</strain>
    </source>
</reference>
<dbReference type="RefSeq" id="WP_092374792.1">
    <property type="nucleotide sequence ID" value="NZ_FORX01000008.1"/>
</dbReference>
<dbReference type="Gene3D" id="3.30.450.20">
    <property type="entry name" value="PAS domain"/>
    <property type="match status" value="1"/>
</dbReference>
<dbReference type="InterPro" id="IPR000700">
    <property type="entry name" value="PAS-assoc_C"/>
</dbReference>
<dbReference type="PROSITE" id="PS50887">
    <property type="entry name" value="GGDEF"/>
    <property type="match status" value="1"/>
</dbReference>
<protein>
    <recommendedName>
        <fullName evidence="2">diguanylate cyclase</fullName>
        <ecNumber evidence="2">2.7.7.65</ecNumber>
    </recommendedName>
</protein>
<dbReference type="InterPro" id="IPR016131">
    <property type="entry name" value="Haemerythrin_Fe_BS"/>
</dbReference>
<dbReference type="GO" id="GO:0005886">
    <property type="term" value="C:plasma membrane"/>
    <property type="evidence" value="ECO:0007669"/>
    <property type="project" value="TreeGrafter"/>
</dbReference>
<evidence type="ECO:0000259" key="8">
    <source>
        <dbReference type="PROSITE" id="PS50887"/>
    </source>
</evidence>
<feature type="domain" description="PAS" evidence="6">
    <location>
        <begin position="13"/>
        <end position="83"/>
    </location>
</feature>
<organism evidence="9 10">
    <name type="scientific">Desulfomicrobium apsheronum</name>
    <dbReference type="NCBI Taxonomy" id="52560"/>
    <lineage>
        <taxon>Bacteria</taxon>
        <taxon>Pseudomonadati</taxon>
        <taxon>Thermodesulfobacteriota</taxon>
        <taxon>Desulfovibrionia</taxon>
        <taxon>Desulfovibrionales</taxon>
        <taxon>Desulfomicrobiaceae</taxon>
        <taxon>Desulfomicrobium</taxon>
    </lineage>
</organism>
<dbReference type="GO" id="GO:0046872">
    <property type="term" value="F:metal ion binding"/>
    <property type="evidence" value="ECO:0007669"/>
    <property type="project" value="UniProtKB-KW"/>
</dbReference>
<dbReference type="PROSITE" id="PS50112">
    <property type="entry name" value="PAS"/>
    <property type="match status" value="1"/>
</dbReference>
<dbReference type="GO" id="GO:1902201">
    <property type="term" value="P:negative regulation of bacterial-type flagellum-dependent cell motility"/>
    <property type="evidence" value="ECO:0007669"/>
    <property type="project" value="TreeGrafter"/>
</dbReference>
<dbReference type="NCBIfam" id="TIGR00254">
    <property type="entry name" value="GGDEF"/>
    <property type="match status" value="1"/>
</dbReference>
<gene>
    <name evidence="9" type="ORF">SAMN04488082_108127</name>
</gene>
<dbReference type="InterPro" id="IPR035938">
    <property type="entry name" value="Hemerythrin-like_sf"/>
</dbReference>
<keyword evidence="4" id="KW-0408">Iron</keyword>
<dbReference type="PANTHER" id="PTHR45138:SF9">
    <property type="entry name" value="DIGUANYLATE CYCLASE DGCM-RELATED"/>
    <property type="match status" value="1"/>
</dbReference>
<dbReference type="AlphaFoldDB" id="A0A1I3UUA0"/>
<dbReference type="NCBIfam" id="TIGR00229">
    <property type="entry name" value="sensory_box"/>
    <property type="match status" value="1"/>
</dbReference>
<dbReference type="InterPro" id="IPR000014">
    <property type="entry name" value="PAS"/>
</dbReference>
<dbReference type="GO" id="GO:0052621">
    <property type="term" value="F:diguanylate cyclase activity"/>
    <property type="evidence" value="ECO:0007669"/>
    <property type="project" value="UniProtKB-EC"/>
</dbReference>
<keyword evidence="10" id="KW-1185">Reference proteome</keyword>
<dbReference type="InterPro" id="IPR043128">
    <property type="entry name" value="Rev_trsase/Diguanyl_cyclase"/>
</dbReference>
<comment type="similarity">
    <text evidence="1">Belongs to the hemerythrin family.</text>
</comment>
<dbReference type="PANTHER" id="PTHR45138">
    <property type="entry name" value="REGULATORY COMPONENTS OF SENSORY TRANSDUCTION SYSTEM"/>
    <property type="match status" value="1"/>
</dbReference>
<dbReference type="FunFam" id="3.30.70.270:FF:000001">
    <property type="entry name" value="Diguanylate cyclase domain protein"/>
    <property type="match status" value="1"/>
</dbReference>
<dbReference type="SUPFAM" id="SSF55073">
    <property type="entry name" value="Nucleotide cyclase"/>
    <property type="match status" value="1"/>
</dbReference>
<keyword evidence="3" id="KW-0479">Metal-binding</keyword>
<comment type="catalytic activity">
    <reaction evidence="5">
        <text>2 GTP = 3',3'-c-di-GMP + 2 diphosphate</text>
        <dbReference type="Rhea" id="RHEA:24898"/>
        <dbReference type="ChEBI" id="CHEBI:33019"/>
        <dbReference type="ChEBI" id="CHEBI:37565"/>
        <dbReference type="ChEBI" id="CHEBI:58805"/>
        <dbReference type="EC" id="2.7.7.65"/>
    </reaction>
</comment>
<dbReference type="Pfam" id="PF08447">
    <property type="entry name" value="PAS_3"/>
    <property type="match status" value="1"/>
</dbReference>
<dbReference type="GO" id="GO:0043709">
    <property type="term" value="P:cell adhesion involved in single-species biofilm formation"/>
    <property type="evidence" value="ECO:0007669"/>
    <property type="project" value="TreeGrafter"/>
</dbReference>
<dbReference type="STRING" id="52560.SAMN04488082_108127"/>
<proteinExistence type="inferred from homology"/>
<evidence type="ECO:0000313" key="9">
    <source>
        <dbReference type="EMBL" id="SFJ86532.1"/>
    </source>
</evidence>
<feature type="domain" description="PAC" evidence="7">
    <location>
        <begin position="87"/>
        <end position="139"/>
    </location>
</feature>
<dbReference type="PROSITE" id="PS00550">
    <property type="entry name" value="HEMERYTHRINS"/>
    <property type="match status" value="1"/>
</dbReference>
<dbReference type="NCBIfam" id="TIGR02481">
    <property type="entry name" value="hemeryth_dom"/>
    <property type="match status" value="1"/>
</dbReference>
<evidence type="ECO:0000313" key="10">
    <source>
        <dbReference type="Proteomes" id="UP000198635"/>
    </source>
</evidence>
<dbReference type="CDD" id="cd12107">
    <property type="entry name" value="Hemerythrin"/>
    <property type="match status" value="1"/>
</dbReference>
<dbReference type="SMART" id="SM00091">
    <property type="entry name" value="PAS"/>
    <property type="match status" value="1"/>
</dbReference>
<dbReference type="SUPFAM" id="SSF47188">
    <property type="entry name" value="Hemerythrin-like"/>
    <property type="match status" value="1"/>
</dbReference>
<dbReference type="SMART" id="SM00086">
    <property type="entry name" value="PAC"/>
    <property type="match status" value="1"/>
</dbReference>
<evidence type="ECO:0000256" key="3">
    <source>
        <dbReference type="ARBA" id="ARBA00022723"/>
    </source>
</evidence>
<evidence type="ECO:0000256" key="4">
    <source>
        <dbReference type="ARBA" id="ARBA00023004"/>
    </source>
</evidence>
<dbReference type="Gene3D" id="1.20.120.50">
    <property type="entry name" value="Hemerythrin-like"/>
    <property type="match status" value="1"/>
</dbReference>
<dbReference type="InterPro" id="IPR035965">
    <property type="entry name" value="PAS-like_dom_sf"/>
</dbReference>
<dbReference type="InterPro" id="IPR012827">
    <property type="entry name" value="Hemerythrin_metal-bd"/>
</dbReference>
<dbReference type="Gene3D" id="3.30.70.270">
    <property type="match status" value="1"/>
</dbReference>
<name>A0A1I3UUA0_9BACT</name>
<evidence type="ECO:0000256" key="2">
    <source>
        <dbReference type="ARBA" id="ARBA00012528"/>
    </source>
</evidence>
<dbReference type="EMBL" id="FORX01000008">
    <property type="protein sequence ID" value="SFJ86532.1"/>
    <property type="molecule type" value="Genomic_DNA"/>
</dbReference>
<accession>A0A1I3UUA0</accession>
<dbReference type="EC" id="2.7.7.65" evidence="2"/>
<dbReference type="SUPFAM" id="SSF55785">
    <property type="entry name" value="PYP-like sensor domain (PAS domain)"/>
    <property type="match status" value="1"/>
</dbReference>
<dbReference type="InterPro" id="IPR001610">
    <property type="entry name" value="PAC"/>
</dbReference>
<dbReference type="InterPro" id="IPR029787">
    <property type="entry name" value="Nucleotide_cyclase"/>
</dbReference>
<evidence type="ECO:0000259" key="6">
    <source>
        <dbReference type="PROSITE" id="PS50112"/>
    </source>
</evidence>
<dbReference type="Pfam" id="PF01814">
    <property type="entry name" value="Hemerythrin"/>
    <property type="match status" value="1"/>
</dbReference>
<dbReference type="CDD" id="cd00130">
    <property type="entry name" value="PAS"/>
    <property type="match status" value="1"/>
</dbReference>
<dbReference type="InterPro" id="IPR000160">
    <property type="entry name" value="GGDEF_dom"/>
</dbReference>
<dbReference type="Pfam" id="PF00990">
    <property type="entry name" value="GGDEF"/>
    <property type="match status" value="1"/>
</dbReference>
<dbReference type="InterPro" id="IPR050469">
    <property type="entry name" value="Diguanylate_Cyclase"/>
</dbReference>
<evidence type="ECO:0000256" key="5">
    <source>
        <dbReference type="ARBA" id="ARBA00034247"/>
    </source>
</evidence>
<dbReference type="SMART" id="SM00267">
    <property type="entry name" value="GGDEF"/>
    <property type="match status" value="1"/>
</dbReference>
<evidence type="ECO:0000256" key="1">
    <source>
        <dbReference type="ARBA" id="ARBA00010587"/>
    </source>
</evidence>
<dbReference type="InterPro" id="IPR013655">
    <property type="entry name" value="PAS_fold_3"/>
</dbReference>
<evidence type="ECO:0000259" key="7">
    <source>
        <dbReference type="PROSITE" id="PS50113"/>
    </source>
</evidence>
<dbReference type="InterPro" id="IPR012312">
    <property type="entry name" value="Hemerythrin-like"/>
</dbReference>
<sequence>MQNNLNDFLLSEEDSLFFNAFEYAPIGMALVAPNGKWIKVNRSLCEMLGYLEKELLNKTFQDITHPDDLDEDLVYVNRMLAGVIDSYQMEKRYFHKEGNVISILLSVSLVANKDGSPRFFISQIQDITRRKQIESELLQISREDALTGVANRRYFFEHVSREMIRGKRFNEPQTLALLDVDHFKSINDTHGHETGDIVLKEMARECKKILREVDIFGRIGGEEFGILFLNADEKISRNLAERLRRHIEKIKITNKNNKICFTVSIGMVSFRCGTKSIDERLNIADQALYKAKESGRNCIEIISENSNCLSEDSYSLQSQLVRLIWKDEYESGNLLIDSQHRHLFTCANELLNAIITGQSDKNVIHSAKKLLNHTVQHFIDEERILCETKFPDFQNHCNIHRELEKKMSKTIAHFKKEKVHVGELFSFLVTDIILEHMVLEDQKFFSYLD</sequence>
<dbReference type="CDD" id="cd01949">
    <property type="entry name" value="GGDEF"/>
    <property type="match status" value="1"/>
</dbReference>
<feature type="domain" description="GGDEF" evidence="8">
    <location>
        <begin position="171"/>
        <end position="304"/>
    </location>
</feature>
<dbReference type="Proteomes" id="UP000198635">
    <property type="component" value="Unassembled WGS sequence"/>
</dbReference>